<dbReference type="EMBL" id="JAKRYL010000021">
    <property type="protein sequence ID" value="MCL7748948.1"/>
    <property type="molecule type" value="Genomic_DNA"/>
</dbReference>
<dbReference type="InterPro" id="IPR010624">
    <property type="entry name" value="KaiC_dom"/>
</dbReference>
<evidence type="ECO:0000256" key="2">
    <source>
        <dbReference type="ARBA" id="ARBA00022840"/>
    </source>
</evidence>
<evidence type="ECO:0000259" key="3">
    <source>
        <dbReference type="PROSITE" id="PS51146"/>
    </source>
</evidence>
<name>A0A9X2CVD1_9BACI</name>
<organism evidence="4 5">
    <name type="scientific">Halalkalibacter alkaliphilus</name>
    <dbReference type="NCBI Taxonomy" id="2917993"/>
    <lineage>
        <taxon>Bacteria</taxon>
        <taxon>Bacillati</taxon>
        <taxon>Bacillota</taxon>
        <taxon>Bacilli</taxon>
        <taxon>Bacillales</taxon>
        <taxon>Bacillaceae</taxon>
        <taxon>Halalkalibacter</taxon>
    </lineage>
</organism>
<reference evidence="4" key="1">
    <citation type="submission" date="2022-02" db="EMBL/GenBank/DDBJ databases">
        <title>Halalkalibacter sp. nov. isolated from Lonar Lake, India.</title>
        <authorList>
            <person name="Joshi A."/>
            <person name="Thite S."/>
            <person name="Lodha T."/>
        </authorList>
    </citation>
    <scope>NUCLEOTIDE SEQUENCE</scope>
    <source>
        <strain evidence="4">MEB205</strain>
    </source>
</reference>
<evidence type="ECO:0000256" key="1">
    <source>
        <dbReference type="ARBA" id="ARBA00022741"/>
    </source>
</evidence>
<dbReference type="SUPFAM" id="SSF52540">
    <property type="entry name" value="P-loop containing nucleoside triphosphate hydrolases"/>
    <property type="match status" value="2"/>
</dbReference>
<dbReference type="InterPro" id="IPR014774">
    <property type="entry name" value="KaiC-like_dom"/>
</dbReference>
<feature type="domain" description="KaiC" evidence="3">
    <location>
        <begin position="3"/>
        <end position="237"/>
    </location>
</feature>
<evidence type="ECO:0000313" key="5">
    <source>
        <dbReference type="Proteomes" id="UP001139150"/>
    </source>
</evidence>
<accession>A0A9X2CVD1</accession>
<keyword evidence="2" id="KW-0067">ATP-binding</keyword>
<dbReference type="GO" id="GO:0005524">
    <property type="term" value="F:ATP binding"/>
    <property type="evidence" value="ECO:0007669"/>
    <property type="project" value="UniProtKB-KW"/>
</dbReference>
<keyword evidence="5" id="KW-1185">Reference proteome</keyword>
<dbReference type="AlphaFoldDB" id="A0A9X2CVD1"/>
<dbReference type="Proteomes" id="UP001139150">
    <property type="component" value="Unassembled WGS sequence"/>
</dbReference>
<dbReference type="PROSITE" id="PS51146">
    <property type="entry name" value="KAIC"/>
    <property type="match status" value="1"/>
</dbReference>
<dbReference type="RefSeq" id="WP_250097832.1">
    <property type="nucleotide sequence ID" value="NZ_JAKRYL010000021.1"/>
</dbReference>
<proteinExistence type="predicted"/>
<keyword evidence="1" id="KW-0547">Nucleotide-binding</keyword>
<dbReference type="Gene3D" id="3.40.50.300">
    <property type="entry name" value="P-loop containing nucleotide triphosphate hydrolases"/>
    <property type="match status" value="2"/>
</dbReference>
<dbReference type="Pfam" id="PF06745">
    <property type="entry name" value="ATPase"/>
    <property type="match status" value="1"/>
</dbReference>
<protein>
    <submittedName>
        <fullName evidence="4">AAA family ATPase</fullName>
    </submittedName>
</protein>
<comment type="caution">
    <text evidence="4">The sequence shown here is derived from an EMBL/GenBank/DDBJ whole genome shotgun (WGS) entry which is preliminary data.</text>
</comment>
<dbReference type="PANTHER" id="PTHR43637">
    <property type="entry name" value="UPF0273 PROTEIN TM_0370"/>
    <property type="match status" value="1"/>
</dbReference>
<sequence length="475" mass="54225">MVTYTTTGIEGLDFILTGGFPIGSSILLDGAPGTGKTILGMQFLYDGAKNHSEAGVYITFEEFPDQMYKEMLSFGWDLKALERENKLRVICLSPDVLISQMKQPNGIFEQIIREIDCKRVVIDSLNLLHFGIDNQVEKRETVYTLRNILRKYSLTSLLIHEQISLNKNEIPFVSYVVDGVIRLSLTEHNSIYRKRTLEVLKMRGCRIKEGEHIYRLTDEGMYLVPALSMFEDMVVTDNQTNVTTGITALDRLLSGGIPRGTAFVLDTNSKANYKYFLASIVASRILAGEHVILILSSLSSLYDLEHIYRLYGVELEEVVRKQKIYFIEHYDRPIPEAYRSAVIDVKHMNNEEYSQVIREKLNVAVSKSAENGEKWFLFNDLNTIVSQRGKEFVKSYLTEEIAFISAANMSMIALSNFTEIGLETASFLERTCHGVFQTWVDGNYQYFQLKKSPQGNMSRPLLVENVQTKPYIRLL</sequence>
<evidence type="ECO:0000313" key="4">
    <source>
        <dbReference type="EMBL" id="MCL7748948.1"/>
    </source>
</evidence>
<dbReference type="InterPro" id="IPR027417">
    <property type="entry name" value="P-loop_NTPase"/>
</dbReference>
<gene>
    <name evidence="4" type="ORF">MF646_17660</name>
</gene>